<evidence type="ECO:0000313" key="3">
    <source>
        <dbReference type="Proteomes" id="UP000041314"/>
    </source>
</evidence>
<dbReference type="EMBL" id="CQPD01000006">
    <property type="protein sequence ID" value="CNT74420.1"/>
    <property type="molecule type" value="Genomic_DNA"/>
</dbReference>
<dbReference type="Proteomes" id="UP000041314">
    <property type="component" value="Unassembled WGS sequence"/>
</dbReference>
<dbReference type="EMBL" id="CQPA01000001">
    <property type="protein sequence ID" value="CNT53734.1"/>
    <property type="molecule type" value="Genomic_DNA"/>
</dbReference>
<organism evidence="1 3">
    <name type="scientific">Salmonella enterica subsp. enterica serovar Bovismorbificans</name>
    <dbReference type="NCBI Taxonomy" id="58097"/>
    <lineage>
        <taxon>Bacteria</taxon>
        <taxon>Pseudomonadati</taxon>
        <taxon>Pseudomonadota</taxon>
        <taxon>Gammaproteobacteria</taxon>
        <taxon>Enterobacterales</taxon>
        <taxon>Enterobacteriaceae</taxon>
        <taxon>Salmonella</taxon>
    </lineage>
</organism>
<protein>
    <submittedName>
        <fullName evidence="1">Uncharacterized protein</fullName>
    </submittedName>
</protein>
<dbReference type="AlphaFoldDB" id="A0A655BKZ3"/>
<reference evidence="3 4" key="1">
    <citation type="submission" date="2015-03" db="EMBL/GenBank/DDBJ databases">
        <authorList>
            <consortium name="Pathogen Informatics"/>
        </authorList>
    </citation>
    <scope>NUCLEOTIDE SEQUENCE [LARGE SCALE GENOMIC DNA]</scope>
    <source>
        <strain evidence="1 3">A1104</strain>
        <strain evidence="2 4">D4891</strain>
    </source>
</reference>
<proteinExistence type="predicted"/>
<evidence type="ECO:0000313" key="4">
    <source>
        <dbReference type="Proteomes" id="UP000042394"/>
    </source>
</evidence>
<evidence type="ECO:0000313" key="1">
    <source>
        <dbReference type="EMBL" id="CNT53734.1"/>
    </source>
</evidence>
<gene>
    <name evidence="1" type="ORF">ERS008198_00015</name>
    <name evidence="2" type="ORF">ERS008207_00796</name>
</gene>
<evidence type="ECO:0000313" key="2">
    <source>
        <dbReference type="EMBL" id="CNT74420.1"/>
    </source>
</evidence>
<accession>A0A655BKZ3</accession>
<sequence>MFQPLLFSSLLLLQLLCLLLLQLFTLVFRASGAGLLILLTVVLLHNGARIDHHRVDSGTAAAAGRSLYMLIKRTPDQHCK</sequence>
<dbReference type="Proteomes" id="UP000042394">
    <property type="component" value="Unassembled WGS sequence"/>
</dbReference>
<name>A0A655BKZ3_SALET</name>